<accession>A0A8E2AWQ1</accession>
<dbReference type="EMBL" id="KV722426">
    <property type="protein sequence ID" value="OCH89477.1"/>
    <property type="molecule type" value="Genomic_DNA"/>
</dbReference>
<dbReference type="AlphaFoldDB" id="A0A8E2AWQ1"/>
<dbReference type="Proteomes" id="UP000250043">
    <property type="component" value="Unassembled WGS sequence"/>
</dbReference>
<proteinExistence type="predicted"/>
<sequence length="75" mass="8359">MPAAQEVTLYAFDGRLHLIICALDGSIHRAARVLPAQAARVLMRVLDKLDPEHIHTLRLHDLDTDLDAVRDAAHD</sequence>
<name>A0A8E2AWQ1_9APHY</name>
<gene>
    <name evidence="1" type="ORF">OBBRIDRAFT_794254</name>
</gene>
<organism evidence="1 2">
    <name type="scientific">Obba rivulosa</name>
    <dbReference type="NCBI Taxonomy" id="1052685"/>
    <lineage>
        <taxon>Eukaryota</taxon>
        <taxon>Fungi</taxon>
        <taxon>Dikarya</taxon>
        <taxon>Basidiomycota</taxon>
        <taxon>Agaricomycotina</taxon>
        <taxon>Agaricomycetes</taxon>
        <taxon>Polyporales</taxon>
        <taxon>Gelatoporiaceae</taxon>
        <taxon>Obba</taxon>
    </lineage>
</organism>
<reference evidence="1 2" key="1">
    <citation type="submission" date="2016-07" db="EMBL/GenBank/DDBJ databases">
        <title>Draft genome of the white-rot fungus Obba rivulosa 3A-2.</title>
        <authorList>
            <consortium name="DOE Joint Genome Institute"/>
            <person name="Miettinen O."/>
            <person name="Riley R."/>
            <person name="Acob R."/>
            <person name="Barry K."/>
            <person name="Cullen D."/>
            <person name="De Vries R."/>
            <person name="Hainaut M."/>
            <person name="Hatakka A."/>
            <person name="Henrissat B."/>
            <person name="Hilden K."/>
            <person name="Kuo R."/>
            <person name="Labutti K."/>
            <person name="Lipzen A."/>
            <person name="Makela M.R."/>
            <person name="Sandor L."/>
            <person name="Spatafora J.W."/>
            <person name="Grigoriev I.V."/>
            <person name="Hibbett D.S."/>
        </authorList>
    </citation>
    <scope>NUCLEOTIDE SEQUENCE [LARGE SCALE GENOMIC DNA]</scope>
    <source>
        <strain evidence="1 2">3A-2</strain>
    </source>
</reference>
<protein>
    <submittedName>
        <fullName evidence="1">Uncharacterized protein</fullName>
    </submittedName>
</protein>
<evidence type="ECO:0000313" key="1">
    <source>
        <dbReference type="EMBL" id="OCH89477.1"/>
    </source>
</evidence>
<evidence type="ECO:0000313" key="2">
    <source>
        <dbReference type="Proteomes" id="UP000250043"/>
    </source>
</evidence>
<keyword evidence="2" id="KW-1185">Reference proteome</keyword>